<dbReference type="Proteomes" id="UP000694545">
    <property type="component" value="Unplaced"/>
</dbReference>
<sequence>SDMALAFEDVAVYFSERQAALLHPEQREVMLENSGDVAARCSLGVSLAAACLSELDLNFSWDSGRWNDCVRSPAVLNEPLQGGFGPIQLSA</sequence>
<evidence type="ECO:0000313" key="3">
    <source>
        <dbReference type="Proteomes" id="UP000694545"/>
    </source>
</evidence>
<name>A0A8D2LBK4_VARKO</name>
<feature type="domain" description="KRAB" evidence="1">
    <location>
        <begin position="5"/>
        <end position="38"/>
    </location>
</feature>
<keyword evidence="3" id="KW-1185">Reference proteome</keyword>
<dbReference type="InterPro" id="IPR001909">
    <property type="entry name" value="KRAB"/>
</dbReference>
<reference evidence="2" key="2">
    <citation type="submission" date="2025-09" db="UniProtKB">
        <authorList>
            <consortium name="Ensembl"/>
        </authorList>
    </citation>
    <scope>IDENTIFICATION</scope>
</reference>
<dbReference type="InterPro" id="IPR036051">
    <property type="entry name" value="KRAB_dom_sf"/>
</dbReference>
<dbReference type="SUPFAM" id="SSF109640">
    <property type="entry name" value="KRAB domain (Kruppel-associated box)"/>
    <property type="match status" value="1"/>
</dbReference>
<dbReference type="GO" id="GO:0006355">
    <property type="term" value="P:regulation of DNA-templated transcription"/>
    <property type="evidence" value="ECO:0007669"/>
    <property type="project" value="InterPro"/>
</dbReference>
<reference evidence="2" key="1">
    <citation type="submission" date="2025-08" db="UniProtKB">
        <authorList>
            <consortium name="Ensembl"/>
        </authorList>
    </citation>
    <scope>IDENTIFICATION</scope>
</reference>
<dbReference type="Gene3D" id="6.10.140.140">
    <property type="match status" value="1"/>
</dbReference>
<evidence type="ECO:0000259" key="1">
    <source>
        <dbReference type="Pfam" id="PF01352"/>
    </source>
</evidence>
<accession>A0A8D2LBK4</accession>
<organism evidence="2 3">
    <name type="scientific">Varanus komodoensis</name>
    <name type="common">Komodo dragon</name>
    <dbReference type="NCBI Taxonomy" id="61221"/>
    <lineage>
        <taxon>Eukaryota</taxon>
        <taxon>Metazoa</taxon>
        <taxon>Chordata</taxon>
        <taxon>Craniata</taxon>
        <taxon>Vertebrata</taxon>
        <taxon>Euteleostomi</taxon>
        <taxon>Lepidosauria</taxon>
        <taxon>Squamata</taxon>
        <taxon>Bifurcata</taxon>
        <taxon>Unidentata</taxon>
        <taxon>Episquamata</taxon>
        <taxon>Toxicofera</taxon>
        <taxon>Anguimorpha</taxon>
        <taxon>Paleoanguimorpha</taxon>
        <taxon>Varanoidea</taxon>
        <taxon>Varanidae</taxon>
        <taxon>Varanus</taxon>
    </lineage>
</organism>
<evidence type="ECO:0000313" key="2">
    <source>
        <dbReference type="Ensembl" id="ENSVKKP00000019703.1"/>
    </source>
</evidence>
<dbReference type="AlphaFoldDB" id="A0A8D2LBK4"/>
<dbReference type="Ensembl" id="ENSVKKT00000020188.1">
    <property type="protein sequence ID" value="ENSVKKP00000019703.1"/>
    <property type="gene ID" value="ENSVKKG00000013340.1"/>
</dbReference>
<dbReference type="Pfam" id="PF01352">
    <property type="entry name" value="KRAB"/>
    <property type="match status" value="1"/>
</dbReference>
<dbReference type="CDD" id="cd07765">
    <property type="entry name" value="KRAB_A-box"/>
    <property type="match status" value="1"/>
</dbReference>
<protein>
    <recommendedName>
        <fullName evidence="1">KRAB domain-containing protein</fullName>
    </recommendedName>
</protein>
<proteinExistence type="predicted"/>